<keyword evidence="3" id="KW-0444">Lipid biosynthesis</keyword>
<feature type="transmembrane region" description="Helical" evidence="11">
    <location>
        <begin position="115"/>
        <end position="132"/>
    </location>
</feature>
<evidence type="ECO:0000256" key="9">
    <source>
        <dbReference type="ARBA" id="ARBA00023098"/>
    </source>
</evidence>
<dbReference type="PANTHER" id="PTHR30561">
    <property type="entry name" value="SMR FAMILY PROTON-DEPENDENT DRUG EFFLUX TRANSPORTER SUGE"/>
    <property type="match status" value="1"/>
</dbReference>
<name>A0A4R6AGH3_9RHOB</name>
<evidence type="ECO:0000256" key="7">
    <source>
        <dbReference type="ARBA" id="ARBA00022985"/>
    </source>
</evidence>
<sequence length="279" mass="28757">MEGYVFAAVLFAALMHASWNAIVKIGLDRVSTMLLLTIAQGVIALPLLPVAPRPDPAAWPWIAGSALLHTGYKLLLVRAYAHADLSQAYPLARGTAPVVVALLSVWVLGARFEPAALIGIAAISAGLLAMALGGPREGRMSGLAIGYALATAGFTVGYTMVDGVGARIAGTAAGFILWAFVLDAAVMVSLAAASRGRAAFTALRPGWRAGTVAGALSLGSYWIAVWAFTQAPIALVAALRETSILFATLISATVLRERVGPGRWAAVASIAGGVVLMRL</sequence>
<keyword evidence="2" id="KW-1003">Cell membrane</keyword>
<comment type="caution">
    <text evidence="13">The sequence shown here is derived from an EMBL/GenBank/DDBJ whole genome shotgun (WGS) entry which is preliminary data.</text>
</comment>
<feature type="domain" description="EamA" evidence="12">
    <location>
        <begin position="8"/>
        <end position="130"/>
    </location>
</feature>
<dbReference type="GO" id="GO:0022857">
    <property type="term" value="F:transmembrane transporter activity"/>
    <property type="evidence" value="ECO:0007669"/>
    <property type="project" value="InterPro"/>
</dbReference>
<keyword evidence="7" id="KW-0448">Lipopolysaccharide biosynthesis</keyword>
<evidence type="ECO:0000259" key="12">
    <source>
        <dbReference type="Pfam" id="PF00892"/>
    </source>
</evidence>
<keyword evidence="6 11" id="KW-0812">Transmembrane</keyword>
<keyword evidence="5" id="KW-0441">Lipid A biosynthesis</keyword>
<evidence type="ECO:0000313" key="13">
    <source>
        <dbReference type="EMBL" id="TDL81548.1"/>
    </source>
</evidence>
<keyword evidence="4" id="KW-0997">Cell inner membrane</keyword>
<keyword evidence="8 11" id="KW-1133">Transmembrane helix</keyword>
<evidence type="ECO:0000256" key="10">
    <source>
        <dbReference type="ARBA" id="ARBA00023136"/>
    </source>
</evidence>
<evidence type="ECO:0000256" key="1">
    <source>
        <dbReference type="ARBA" id="ARBA00004651"/>
    </source>
</evidence>
<evidence type="ECO:0000256" key="5">
    <source>
        <dbReference type="ARBA" id="ARBA00022556"/>
    </source>
</evidence>
<dbReference type="OrthoDB" id="9783707at2"/>
<dbReference type="Pfam" id="PF00892">
    <property type="entry name" value="EamA"/>
    <property type="match status" value="1"/>
</dbReference>
<feature type="transmembrane region" description="Helical" evidence="11">
    <location>
        <begin position="34"/>
        <end position="52"/>
    </location>
</feature>
<dbReference type="PANTHER" id="PTHR30561:SF9">
    <property type="entry name" value="4-AMINO-4-DEOXY-L-ARABINOSE-PHOSPHOUNDECAPRENOL FLIPPASE SUBUNIT ARNF-RELATED"/>
    <property type="match status" value="1"/>
</dbReference>
<gene>
    <name evidence="13" type="ORF">E2L08_05365</name>
</gene>
<keyword evidence="9" id="KW-0443">Lipid metabolism</keyword>
<dbReference type="GO" id="GO:0009245">
    <property type="term" value="P:lipid A biosynthetic process"/>
    <property type="evidence" value="ECO:0007669"/>
    <property type="project" value="UniProtKB-KW"/>
</dbReference>
<feature type="transmembrane region" description="Helical" evidence="11">
    <location>
        <begin position="88"/>
        <end position="109"/>
    </location>
</feature>
<evidence type="ECO:0000256" key="11">
    <source>
        <dbReference type="SAM" id="Phobius"/>
    </source>
</evidence>
<feature type="transmembrane region" description="Helical" evidence="11">
    <location>
        <begin position="206"/>
        <end position="227"/>
    </location>
</feature>
<accession>A0A4R6AGH3</accession>
<feature type="transmembrane region" description="Helical" evidence="11">
    <location>
        <begin position="6"/>
        <end position="27"/>
    </location>
</feature>
<dbReference type="RefSeq" id="WP_133396035.1">
    <property type="nucleotide sequence ID" value="NZ_SNAA01000004.1"/>
</dbReference>
<dbReference type="GO" id="GO:0009103">
    <property type="term" value="P:lipopolysaccharide biosynthetic process"/>
    <property type="evidence" value="ECO:0007669"/>
    <property type="project" value="UniProtKB-KW"/>
</dbReference>
<feature type="transmembrane region" description="Helical" evidence="11">
    <location>
        <begin position="173"/>
        <end position="194"/>
    </location>
</feature>
<evidence type="ECO:0000256" key="6">
    <source>
        <dbReference type="ARBA" id="ARBA00022692"/>
    </source>
</evidence>
<evidence type="ECO:0000313" key="14">
    <source>
        <dbReference type="Proteomes" id="UP000295701"/>
    </source>
</evidence>
<keyword evidence="14" id="KW-1185">Reference proteome</keyword>
<dbReference type="GO" id="GO:0005886">
    <property type="term" value="C:plasma membrane"/>
    <property type="evidence" value="ECO:0007669"/>
    <property type="project" value="UniProtKB-SubCell"/>
</dbReference>
<keyword evidence="10 11" id="KW-0472">Membrane</keyword>
<dbReference type="SUPFAM" id="SSF103481">
    <property type="entry name" value="Multidrug resistance efflux transporter EmrE"/>
    <property type="match status" value="2"/>
</dbReference>
<evidence type="ECO:0000256" key="4">
    <source>
        <dbReference type="ARBA" id="ARBA00022519"/>
    </source>
</evidence>
<evidence type="ECO:0000256" key="8">
    <source>
        <dbReference type="ARBA" id="ARBA00022989"/>
    </source>
</evidence>
<evidence type="ECO:0000256" key="2">
    <source>
        <dbReference type="ARBA" id="ARBA00022475"/>
    </source>
</evidence>
<dbReference type="InterPro" id="IPR037185">
    <property type="entry name" value="EmrE-like"/>
</dbReference>
<dbReference type="AlphaFoldDB" id="A0A4R6AGH3"/>
<dbReference type="InterPro" id="IPR000390">
    <property type="entry name" value="Small_drug/metabolite_transptr"/>
</dbReference>
<feature type="transmembrane region" description="Helical" evidence="11">
    <location>
        <begin position="58"/>
        <end position="76"/>
    </location>
</feature>
<comment type="subcellular location">
    <subcellularLocation>
        <location evidence="1">Cell membrane</location>
        <topology evidence="1">Multi-pass membrane protein</topology>
    </subcellularLocation>
</comment>
<reference evidence="13 14" key="1">
    <citation type="submission" date="2019-03" db="EMBL/GenBank/DDBJ databases">
        <title>Primorskyibacter sp. SS33 isolated from sediments.</title>
        <authorList>
            <person name="Xunke S."/>
        </authorList>
    </citation>
    <scope>NUCLEOTIDE SEQUENCE [LARGE SCALE GENOMIC DNA]</scope>
    <source>
        <strain evidence="13 14">SS33</strain>
    </source>
</reference>
<feature type="transmembrane region" description="Helical" evidence="11">
    <location>
        <begin position="233"/>
        <end position="255"/>
    </location>
</feature>
<dbReference type="Gene3D" id="1.10.3730.20">
    <property type="match status" value="2"/>
</dbReference>
<evidence type="ECO:0000256" key="3">
    <source>
        <dbReference type="ARBA" id="ARBA00022516"/>
    </source>
</evidence>
<organism evidence="13 14">
    <name type="scientific">Palleronia sediminis</name>
    <dbReference type="NCBI Taxonomy" id="2547833"/>
    <lineage>
        <taxon>Bacteria</taxon>
        <taxon>Pseudomonadati</taxon>
        <taxon>Pseudomonadota</taxon>
        <taxon>Alphaproteobacteria</taxon>
        <taxon>Rhodobacterales</taxon>
        <taxon>Roseobacteraceae</taxon>
        <taxon>Palleronia</taxon>
    </lineage>
</organism>
<dbReference type="EMBL" id="SNAA01000004">
    <property type="protein sequence ID" value="TDL81548.1"/>
    <property type="molecule type" value="Genomic_DNA"/>
</dbReference>
<dbReference type="InterPro" id="IPR000620">
    <property type="entry name" value="EamA_dom"/>
</dbReference>
<feature type="transmembrane region" description="Helical" evidence="11">
    <location>
        <begin position="144"/>
        <end position="161"/>
    </location>
</feature>
<protein>
    <submittedName>
        <fullName evidence="13">EamA family transporter</fullName>
    </submittedName>
</protein>
<dbReference type="Proteomes" id="UP000295701">
    <property type="component" value="Unassembled WGS sequence"/>
</dbReference>
<proteinExistence type="predicted"/>